<proteinExistence type="predicted"/>
<evidence type="ECO:0000256" key="1">
    <source>
        <dbReference type="SAM" id="Phobius"/>
    </source>
</evidence>
<organism evidence="2 3">
    <name type="scientific">Stylosanthes scabra</name>
    <dbReference type="NCBI Taxonomy" id="79078"/>
    <lineage>
        <taxon>Eukaryota</taxon>
        <taxon>Viridiplantae</taxon>
        <taxon>Streptophyta</taxon>
        <taxon>Embryophyta</taxon>
        <taxon>Tracheophyta</taxon>
        <taxon>Spermatophyta</taxon>
        <taxon>Magnoliopsida</taxon>
        <taxon>eudicotyledons</taxon>
        <taxon>Gunneridae</taxon>
        <taxon>Pentapetalae</taxon>
        <taxon>rosids</taxon>
        <taxon>fabids</taxon>
        <taxon>Fabales</taxon>
        <taxon>Fabaceae</taxon>
        <taxon>Papilionoideae</taxon>
        <taxon>50 kb inversion clade</taxon>
        <taxon>dalbergioids sensu lato</taxon>
        <taxon>Dalbergieae</taxon>
        <taxon>Pterocarpus clade</taxon>
        <taxon>Stylosanthes</taxon>
    </lineage>
</organism>
<gene>
    <name evidence="2" type="ORF">PIB30_036124</name>
</gene>
<comment type="caution">
    <text evidence="2">The sequence shown here is derived from an EMBL/GenBank/DDBJ whole genome shotgun (WGS) entry which is preliminary data.</text>
</comment>
<name>A0ABU6WDH7_9FABA</name>
<protein>
    <recommendedName>
        <fullName evidence="4">Embryo defective 1273</fullName>
    </recommendedName>
</protein>
<sequence length="238" mass="26955">MVALLPSPSYLVSPPNSSSSFQPPFLGFKVSSCFVQKNLSVKPFCASFKTRPKLLCAMNNMSAHQSDDNGKIKLDQLIDKARKLWDSSPEPVKKFPWNRALDNFIQLILDLVLAVVKYLAVPVFIVTSISELSYCAHERKLALVPIPFLFGVAVAGVLKKTALELSPRLRDAEVPWHLLAIAMFFTLIKLPGPYYPYWGRIVIPHFVNGVLLRTLWFAIMWYRRPQKALKISDNTYDS</sequence>
<feature type="transmembrane region" description="Helical" evidence="1">
    <location>
        <begin position="107"/>
        <end position="129"/>
    </location>
</feature>
<dbReference type="EMBL" id="JASCZI010181418">
    <property type="protein sequence ID" value="MED6183235.1"/>
    <property type="molecule type" value="Genomic_DNA"/>
</dbReference>
<dbReference type="Proteomes" id="UP001341840">
    <property type="component" value="Unassembled WGS sequence"/>
</dbReference>
<feature type="transmembrane region" description="Helical" evidence="1">
    <location>
        <begin position="178"/>
        <end position="195"/>
    </location>
</feature>
<reference evidence="2 3" key="1">
    <citation type="journal article" date="2023" name="Plants (Basel)">
        <title>Bridging the Gap: Combining Genomics and Transcriptomics Approaches to Understand Stylosanthes scabra, an Orphan Legume from the Brazilian Caatinga.</title>
        <authorList>
            <person name="Ferreira-Neto J.R.C."/>
            <person name="da Silva M.D."/>
            <person name="Binneck E."/>
            <person name="de Melo N.F."/>
            <person name="da Silva R.H."/>
            <person name="de Melo A.L.T.M."/>
            <person name="Pandolfi V."/>
            <person name="Bustamante F.O."/>
            <person name="Brasileiro-Vidal A.C."/>
            <person name="Benko-Iseppon A.M."/>
        </authorList>
    </citation>
    <scope>NUCLEOTIDE SEQUENCE [LARGE SCALE GENOMIC DNA]</scope>
    <source>
        <tissue evidence="2">Leaves</tissue>
    </source>
</reference>
<dbReference type="PANTHER" id="PTHR36000">
    <property type="entry name" value="DEFECTIVE 1273 PROTEIN, PUTATIVE-RELATED"/>
    <property type="match status" value="1"/>
</dbReference>
<feature type="transmembrane region" description="Helical" evidence="1">
    <location>
        <begin position="201"/>
        <end position="222"/>
    </location>
</feature>
<evidence type="ECO:0000313" key="2">
    <source>
        <dbReference type="EMBL" id="MED6183235.1"/>
    </source>
</evidence>
<evidence type="ECO:0008006" key="4">
    <source>
        <dbReference type="Google" id="ProtNLM"/>
    </source>
</evidence>
<keyword evidence="1" id="KW-0812">Transmembrane</keyword>
<keyword evidence="1" id="KW-1133">Transmembrane helix</keyword>
<keyword evidence="3" id="KW-1185">Reference proteome</keyword>
<feature type="transmembrane region" description="Helical" evidence="1">
    <location>
        <begin position="141"/>
        <end position="158"/>
    </location>
</feature>
<evidence type="ECO:0000313" key="3">
    <source>
        <dbReference type="Proteomes" id="UP001341840"/>
    </source>
</evidence>
<accession>A0ABU6WDH7</accession>
<keyword evidence="1" id="KW-0472">Membrane</keyword>
<dbReference type="PANTHER" id="PTHR36000:SF2">
    <property type="entry name" value="DEFECTIVE 1273 PROTEIN, PUTATIVE-RELATED"/>
    <property type="match status" value="1"/>
</dbReference>